<dbReference type="GO" id="GO:0020037">
    <property type="term" value="F:heme binding"/>
    <property type="evidence" value="ECO:0007669"/>
    <property type="project" value="InterPro"/>
</dbReference>
<dbReference type="InterPro" id="IPR051459">
    <property type="entry name" value="Cytochrome_c-type_DH"/>
</dbReference>
<dbReference type="InterPro" id="IPR009056">
    <property type="entry name" value="Cyt_c-like_dom"/>
</dbReference>
<evidence type="ECO:0000313" key="6">
    <source>
        <dbReference type="EMBL" id="OZI55861.1"/>
    </source>
</evidence>
<organism evidence="6 7">
    <name type="scientific">Bordetella genomosp. 4</name>
    <dbReference type="NCBI Taxonomy" id="463044"/>
    <lineage>
        <taxon>Bacteria</taxon>
        <taxon>Pseudomonadati</taxon>
        <taxon>Pseudomonadota</taxon>
        <taxon>Betaproteobacteria</taxon>
        <taxon>Burkholderiales</taxon>
        <taxon>Alcaligenaceae</taxon>
        <taxon>Bordetella</taxon>
    </lineage>
</organism>
<evidence type="ECO:0000256" key="3">
    <source>
        <dbReference type="ARBA" id="ARBA00023004"/>
    </source>
</evidence>
<dbReference type="GO" id="GO:0009055">
    <property type="term" value="F:electron transfer activity"/>
    <property type="evidence" value="ECO:0007669"/>
    <property type="project" value="InterPro"/>
</dbReference>
<evidence type="ECO:0000313" key="7">
    <source>
        <dbReference type="Proteomes" id="UP000216885"/>
    </source>
</evidence>
<dbReference type="Pfam" id="PF00034">
    <property type="entry name" value="Cytochrom_C"/>
    <property type="match status" value="1"/>
</dbReference>
<feature type="domain" description="Cytochrome c" evidence="5">
    <location>
        <begin position="848"/>
        <end position="936"/>
    </location>
</feature>
<dbReference type="PANTHER" id="PTHR35008">
    <property type="entry name" value="BLL4482 PROTEIN-RELATED"/>
    <property type="match status" value="1"/>
</dbReference>
<dbReference type="Proteomes" id="UP000216885">
    <property type="component" value="Unassembled WGS sequence"/>
</dbReference>
<keyword evidence="3 4" id="KW-0408">Iron</keyword>
<gene>
    <name evidence="6" type="ORF">CAL20_10335</name>
</gene>
<comment type="caution">
    <text evidence="6">The sequence shown here is derived from an EMBL/GenBank/DDBJ whole genome shotgun (WGS) entry which is preliminary data.</text>
</comment>
<dbReference type="PANTHER" id="PTHR35008:SF8">
    <property type="entry name" value="ALCOHOL DEHYDROGENASE CYTOCHROME C SUBUNIT"/>
    <property type="match status" value="1"/>
</dbReference>
<proteinExistence type="predicted"/>
<dbReference type="InterPro" id="IPR036909">
    <property type="entry name" value="Cyt_c-like_dom_sf"/>
</dbReference>
<feature type="domain" description="Cytochrome c" evidence="5">
    <location>
        <begin position="561"/>
        <end position="664"/>
    </location>
</feature>
<protein>
    <recommendedName>
        <fullName evidence="5">Cytochrome c domain-containing protein</fullName>
    </recommendedName>
</protein>
<dbReference type="Gene3D" id="3.30.365.10">
    <property type="entry name" value="Aldehyde oxidase/xanthine dehydrogenase, molybdopterin binding domain"/>
    <property type="match status" value="1"/>
</dbReference>
<dbReference type="Gene3D" id="1.10.760.10">
    <property type="entry name" value="Cytochrome c-like domain"/>
    <property type="match status" value="2"/>
</dbReference>
<evidence type="ECO:0000256" key="1">
    <source>
        <dbReference type="ARBA" id="ARBA00022617"/>
    </source>
</evidence>
<dbReference type="SUPFAM" id="SSF46626">
    <property type="entry name" value="Cytochrome c"/>
    <property type="match status" value="3"/>
</dbReference>
<feature type="domain" description="Cytochrome c" evidence="5">
    <location>
        <begin position="706"/>
        <end position="815"/>
    </location>
</feature>
<reference evidence="6 7" key="1">
    <citation type="submission" date="2017-05" db="EMBL/GenBank/DDBJ databases">
        <title>Complete and WGS of Bordetella genogroups.</title>
        <authorList>
            <person name="Spilker T."/>
            <person name="LiPuma J."/>
        </authorList>
    </citation>
    <scope>NUCLEOTIDE SEQUENCE [LARGE SCALE GENOMIC DNA]</scope>
    <source>
        <strain evidence="6 7">AU9919</strain>
    </source>
</reference>
<name>A0A261U2T6_9BORD</name>
<evidence type="ECO:0000256" key="4">
    <source>
        <dbReference type="PROSITE-ProRule" id="PRU00433"/>
    </source>
</evidence>
<keyword evidence="7" id="KW-1185">Reference proteome</keyword>
<dbReference type="SUPFAM" id="SSF56003">
    <property type="entry name" value="Molybdenum cofactor-binding domain"/>
    <property type="match status" value="1"/>
</dbReference>
<dbReference type="AlphaFoldDB" id="A0A261U2T6"/>
<dbReference type="Pfam" id="PF13442">
    <property type="entry name" value="Cytochrome_CBB3"/>
    <property type="match status" value="1"/>
</dbReference>
<dbReference type="GO" id="GO:0046872">
    <property type="term" value="F:metal ion binding"/>
    <property type="evidence" value="ECO:0007669"/>
    <property type="project" value="UniProtKB-KW"/>
</dbReference>
<evidence type="ECO:0000259" key="5">
    <source>
        <dbReference type="PROSITE" id="PS51007"/>
    </source>
</evidence>
<dbReference type="GO" id="GO:0016491">
    <property type="term" value="F:oxidoreductase activity"/>
    <property type="evidence" value="ECO:0007669"/>
    <property type="project" value="InterPro"/>
</dbReference>
<dbReference type="EMBL" id="NEVQ01000013">
    <property type="protein sequence ID" value="OZI55861.1"/>
    <property type="molecule type" value="Genomic_DNA"/>
</dbReference>
<accession>A0A261U2T6</accession>
<dbReference type="InterPro" id="IPR037165">
    <property type="entry name" value="AldOxase/xan_DH_Mopterin-bd_sf"/>
</dbReference>
<dbReference type="PROSITE" id="PS51007">
    <property type="entry name" value="CYTC"/>
    <property type="match status" value="3"/>
</dbReference>
<keyword evidence="2 4" id="KW-0479">Metal-binding</keyword>
<evidence type="ECO:0000256" key="2">
    <source>
        <dbReference type="ARBA" id="ARBA00022723"/>
    </source>
</evidence>
<sequence length="967" mass="103939">MSADLPDTFDADDQSRTWTAVVLRAPDASWDGLSYRGSVVTAVDTHAATQADHPVRVLQEKTFVAVVSPNELTAKAVATGLRITWQNTALPSSTQQQQQQQQQQQPNGVTYTWTTMPGEIIDSSQAWAQWRDDGTLELLAEHAAPHRLCAELSRLFSIDRSHIRLLQPTSVSSNEYTSAAHDAAIDAALIARMIGRRVTVRARPTRYVEDLNVTIKPNRSRADASGWTLTSSLPLAEHSAWTLLAALPATSTPPALGGKVIMPYDLTLAISPSQAALTPNDTVPQAVAELASVFALESFADETACEQTQDPVQWRLEHLNDPQGRALIEAVAQRAEWGASLKDRPRKTATSRHGRGFAYVVTQDEDVAKRAWSAWVVDMEVDLASGQIDLTGLTVGHHIEGMTQAPALSAELQERISHATAQLLGSVRSPDDWGTATTVPAIQVADVAPRTNAVMPTELSRSTALTLPLAAAISNAIHDATGLRLRRAPFDGIALQRAALETGLASDGPAEPGDRRRPTWRRFAAWATPLAAAAAGLSATALPWRAAIPPVTPDISLYSDAAIERGRLIASASDCVVCHTAPGGKENAGGLAMDTPFGTIYSTNITPDPVNGIGTWSYEAFDRAMRHGISRDGRHLYPAFPYTSFAKFSDSDMQALYAYIMSQPAVPAQPPKTDLAFPYSVRPLMAGWNLLFHDAKPFEPSPDQSMLWNRGAYLVNGAGHCGACHTPRNAFGAEQQSPAQFLSGATIEDWDAPALNALTSGTQPWSKAELYTYLRTGHSAQHGVAAGPMAPVIAGLAELPDRDILAMATYLTDLQGVVDQRTHSAASSSATAAAPATATENTAQALTLSDITGQRIYEGSCAACHDQGRGLPLFGVRPDLATNTNLTAARPDNLIHIILRGITEPANDNLGYMPGFAHSLDDKQITDLVHYLRGRYGANEPRWTNVESTVARLREHGHDAAVQEVKP</sequence>
<keyword evidence="1 4" id="KW-0349">Heme</keyword>
<dbReference type="RefSeq" id="WP_094837817.1">
    <property type="nucleotide sequence ID" value="NZ_NEVQ01000013.1"/>
</dbReference>